<name>A0ACB7CBX7_9ASCO</name>
<reference evidence="1 2" key="1">
    <citation type="journal article" date="2021" name="Commun. Biol.">
        <title>Genomic insights into the host specific adaptation of the Pneumocystis genus.</title>
        <authorList>
            <person name="Cisse O.H."/>
            <person name="Ma L."/>
            <person name="Dekker J.P."/>
            <person name="Khil P.P."/>
            <person name="Youn J.-H."/>
            <person name="Brenchley J.M."/>
            <person name="Blair R."/>
            <person name="Pahar B."/>
            <person name="Chabe M."/>
            <person name="Van Rompay K.K.A."/>
            <person name="Keesler R."/>
            <person name="Sukura A."/>
            <person name="Hirsch V."/>
            <person name="Kutty G."/>
            <person name="Liu Y."/>
            <person name="Peng L."/>
            <person name="Chen J."/>
            <person name="Song J."/>
            <person name="Weissenbacher-Lang C."/>
            <person name="Xu J."/>
            <person name="Upham N.S."/>
            <person name="Stajich J.E."/>
            <person name="Cuomo C.A."/>
            <person name="Cushion M.T."/>
            <person name="Kovacs J.A."/>
        </authorList>
    </citation>
    <scope>NUCLEOTIDE SEQUENCE [LARGE SCALE GENOMIC DNA]</scope>
    <source>
        <strain evidence="1 2">RABM</strain>
    </source>
</reference>
<protein>
    <submittedName>
        <fullName evidence="1">Uncharacterized protein</fullName>
    </submittedName>
</protein>
<keyword evidence="2" id="KW-1185">Reference proteome</keyword>
<accession>A0ACB7CBX7</accession>
<evidence type="ECO:0000313" key="1">
    <source>
        <dbReference type="EMBL" id="KAG4304985.1"/>
    </source>
</evidence>
<dbReference type="EMBL" id="JABTEG010000005">
    <property type="protein sequence ID" value="KAG4304985.1"/>
    <property type="molecule type" value="Genomic_DNA"/>
</dbReference>
<evidence type="ECO:0000313" key="2">
    <source>
        <dbReference type="Proteomes" id="UP000768646"/>
    </source>
</evidence>
<gene>
    <name evidence="1" type="ORF">PORY_001660</name>
</gene>
<dbReference type="Proteomes" id="UP000768646">
    <property type="component" value="Unassembled WGS sequence"/>
</dbReference>
<sequence length="85" mass="9961">MKQNNQKAQNFIIAYKFCAALGTIYAKCVIKNSSNIQKDICISEFQKFKNCLKKIIKHSLFYLSSKNKLTIYSKSSIIRHIYYKL</sequence>
<comment type="caution">
    <text evidence="1">The sequence shown here is derived from an EMBL/GenBank/DDBJ whole genome shotgun (WGS) entry which is preliminary data.</text>
</comment>
<organism evidence="1 2">
    <name type="scientific">Pneumocystis oryctolagi</name>
    <dbReference type="NCBI Taxonomy" id="42067"/>
    <lineage>
        <taxon>Eukaryota</taxon>
        <taxon>Fungi</taxon>
        <taxon>Dikarya</taxon>
        <taxon>Ascomycota</taxon>
        <taxon>Taphrinomycotina</taxon>
        <taxon>Pneumocystomycetes</taxon>
        <taxon>Pneumocystaceae</taxon>
        <taxon>Pneumocystis</taxon>
    </lineage>
</organism>
<proteinExistence type="predicted"/>